<comment type="caution">
    <text evidence="1">The sequence shown here is derived from an EMBL/GenBank/DDBJ whole genome shotgun (WGS) entry which is preliminary data.</text>
</comment>
<evidence type="ECO:0000313" key="2">
    <source>
        <dbReference type="Proteomes" id="UP000539642"/>
    </source>
</evidence>
<organism evidence="1 2">
    <name type="scientific">Desulfoprunum benzoelyticum</name>
    <dbReference type="NCBI Taxonomy" id="1506996"/>
    <lineage>
        <taxon>Bacteria</taxon>
        <taxon>Pseudomonadati</taxon>
        <taxon>Thermodesulfobacteriota</taxon>
        <taxon>Desulfobulbia</taxon>
        <taxon>Desulfobulbales</taxon>
        <taxon>Desulfobulbaceae</taxon>
        <taxon>Desulfoprunum</taxon>
    </lineage>
</organism>
<dbReference type="Proteomes" id="UP000539642">
    <property type="component" value="Unassembled WGS sequence"/>
</dbReference>
<protein>
    <submittedName>
        <fullName evidence="1">Uncharacterized protein</fullName>
    </submittedName>
</protein>
<gene>
    <name evidence="1" type="ORF">HNQ81_000140</name>
</gene>
<dbReference type="AlphaFoldDB" id="A0A840UPE6"/>
<evidence type="ECO:0000313" key="1">
    <source>
        <dbReference type="EMBL" id="MBB5346433.1"/>
    </source>
</evidence>
<sequence length="48" mass="6066">MDHQMLEGRHPIHYRHFQVHEYDIRRQFQHEFECLDPIPRFTDDLDTD</sequence>
<reference evidence="1 2" key="1">
    <citation type="submission" date="2020-08" db="EMBL/GenBank/DDBJ databases">
        <title>Genomic Encyclopedia of Type Strains, Phase IV (KMG-IV): sequencing the most valuable type-strain genomes for metagenomic binning, comparative biology and taxonomic classification.</title>
        <authorList>
            <person name="Goeker M."/>
        </authorList>
    </citation>
    <scope>NUCLEOTIDE SEQUENCE [LARGE SCALE GENOMIC DNA]</scope>
    <source>
        <strain evidence="1 2">DSM 28570</strain>
    </source>
</reference>
<keyword evidence="2" id="KW-1185">Reference proteome</keyword>
<proteinExistence type="predicted"/>
<dbReference type="EMBL" id="JACHEO010000001">
    <property type="protein sequence ID" value="MBB5346433.1"/>
    <property type="molecule type" value="Genomic_DNA"/>
</dbReference>
<accession>A0A840UPE6</accession>
<name>A0A840UPE6_9BACT</name>